<dbReference type="InParanoid" id="A0A4S2MNT1"/>
<evidence type="ECO:0000259" key="9">
    <source>
        <dbReference type="Pfam" id="PF10568"/>
    </source>
</evidence>
<proteinExistence type="predicted"/>
<keyword evidence="3" id="KW-1000">Mitochondrion outer membrane</keyword>
<evidence type="ECO:0000256" key="7">
    <source>
        <dbReference type="SAM" id="MobiDB-lite"/>
    </source>
</evidence>
<keyword evidence="4" id="KW-0653">Protein transport</keyword>
<name>A0A4S2MNT1_9PEZI</name>
<dbReference type="InterPro" id="IPR050931">
    <property type="entry name" value="Mito_Protein_Transport_Metaxin"/>
</dbReference>
<comment type="subcellular location">
    <subcellularLocation>
        <location evidence="1">Mitochondrion outer membrane</location>
    </subcellularLocation>
</comment>
<dbReference type="CDD" id="cd03078">
    <property type="entry name" value="GST_N_Metaxin1_like"/>
    <property type="match status" value="1"/>
</dbReference>
<gene>
    <name evidence="10" type="ORF">EX30DRAFT_365838</name>
</gene>
<dbReference type="Proteomes" id="UP000298138">
    <property type="component" value="Unassembled WGS sequence"/>
</dbReference>
<evidence type="ECO:0000256" key="1">
    <source>
        <dbReference type="ARBA" id="ARBA00004294"/>
    </source>
</evidence>
<dbReference type="Pfam" id="PF10568">
    <property type="entry name" value="Tom37"/>
    <property type="match status" value="1"/>
</dbReference>
<keyword evidence="11" id="KW-1185">Reference proteome</keyword>
<feature type="region of interest" description="Disordered" evidence="7">
    <location>
        <begin position="215"/>
        <end position="236"/>
    </location>
</feature>
<evidence type="ECO:0000256" key="6">
    <source>
        <dbReference type="ARBA" id="ARBA00023136"/>
    </source>
</evidence>
<evidence type="ECO:0000256" key="5">
    <source>
        <dbReference type="ARBA" id="ARBA00023128"/>
    </source>
</evidence>
<accession>A0A4S2MNT1</accession>
<evidence type="ECO:0000313" key="11">
    <source>
        <dbReference type="Proteomes" id="UP000298138"/>
    </source>
</evidence>
<feature type="domain" description="Mitochondrial outer membrane transport complex Sam37/metaxin N-terminal" evidence="9">
    <location>
        <begin position="67"/>
        <end position="195"/>
    </location>
</feature>
<dbReference type="PANTHER" id="PTHR12289:SF41">
    <property type="entry name" value="FAILED AXON CONNECTIONS-RELATED"/>
    <property type="match status" value="1"/>
</dbReference>
<evidence type="ECO:0000256" key="4">
    <source>
        <dbReference type="ARBA" id="ARBA00022927"/>
    </source>
</evidence>
<dbReference type="InterPro" id="IPR019564">
    <property type="entry name" value="Sam37/metaxin_N"/>
</dbReference>
<protein>
    <recommendedName>
        <fullName evidence="9">Mitochondrial outer membrane transport complex Sam37/metaxin N-terminal domain-containing protein</fullName>
    </recommendedName>
</protein>
<dbReference type="PANTHER" id="PTHR12289">
    <property type="entry name" value="METAXIN RELATED"/>
    <property type="match status" value="1"/>
</dbReference>
<feature type="transmembrane region" description="Helical" evidence="8">
    <location>
        <begin position="420"/>
        <end position="440"/>
    </location>
</feature>
<keyword evidence="2" id="KW-0813">Transport</keyword>
<feature type="compositionally biased region" description="Low complexity" evidence="7">
    <location>
        <begin position="215"/>
        <end position="227"/>
    </location>
</feature>
<keyword evidence="6 8" id="KW-0472">Membrane</keyword>
<dbReference type="GO" id="GO:0015031">
    <property type="term" value="P:protein transport"/>
    <property type="evidence" value="ECO:0007669"/>
    <property type="project" value="UniProtKB-KW"/>
</dbReference>
<keyword evidence="5" id="KW-0496">Mitochondrion</keyword>
<sequence length="465" mass="51262">MPSATRCPTTDRKYFGGVRESANHHTTTITITTTPRPSFLPPHPQPHMLELHVYGPFQGLPSIDAQCLAAIAYLQVTLPRGSYTVIASSNPWLSPSRSLPALRHNTRWLTTLPSIASYLAHLQSTDTTLSASPFSFAGRAPSPPSTDAFTTYILTHGQHLLDLSLFCSLPNYPKVRSAYSTICGFPDRYLLPPRLLSAAEARIRDLGITVPIPSLSPSSSTTASSLDPSPPAATPGEAALRTAAAASENRKTALKAPATRIRLTTLFSTFLDTLESQLSHERHILHTADPTLADCAAVGVLSLLLFPDLPDDFAAREMRKRRRLVAYVHDLRTRLLGAPVLDVLAVMRGEERSAIPWGRVERGDWEWLLRGEWIDSPLRGWFGINPVPEPDEDEEREGEEEDWEERKMRRRARVARRRQWWGSVATIAVGVVGFAGFLVWSGMGRVVTGETVVEVEQGGVRGRGN</sequence>
<evidence type="ECO:0000256" key="2">
    <source>
        <dbReference type="ARBA" id="ARBA00022448"/>
    </source>
</evidence>
<dbReference type="EMBL" id="ML220139">
    <property type="protein sequence ID" value="TGZ78675.1"/>
    <property type="molecule type" value="Genomic_DNA"/>
</dbReference>
<evidence type="ECO:0000313" key="10">
    <source>
        <dbReference type="EMBL" id="TGZ78675.1"/>
    </source>
</evidence>
<evidence type="ECO:0000256" key="3">
    <source>
        <dbReference type="ARBA" id="ARBA00022787"/>
    </source>
</evidence>
<dbReference type="STRING" id="341454.A0A4S2MNT1"/>
<dbReference type="OrthoDB" id="5835136at2759"/>
<keyword evidence="8" id="KW-0812">Transmembrane</keyword>
<dbReference type="GO" id="GO:0001401">
    <property type="term" value="C:SAM complex"/>
    <property type="evidence" value="ECO:0007669"/>
    <property type="project" value="InterPro"/>
</dbReference>
<reference evidence="10 11" key="1">
    <citation type="submission" date="2019-04" db="EMBL/GenBank/DDBJ databases">
        <title>Comparative genomics and transcriptomics to analyze fruiting body development in filamentous ascomycetes.</title>
        <authorList>
            <consortium name="DOE Joint Genome Institute"/>
            <person name="Lutkenhaus R."/>
            <person name="Traeger S."/>
            <person name="Breuer J."/>
            <person name="Kuo A."/>
            <person name="Lipzen A."/>
            <person name="Pangilinan J."/>
            <person name="Dilworth D."/>
            <person name="Sandor L."/>
            <person name="Poggeler S."/>
            <person name="Barry K."/>
            <person name="Grigoriev I.V."/>
            <person name="Nowrousian M."/>
        </authorList>
    </citation>
    <scope>NUCLEOTIDE SEQUENCE [LARGE SCALE GENOMIC DNA]</scope>
    <source>
        <strain evidence="10 11">CBS 389.68</strain>
    </source>
</reference>
<dbReference type="AlphaFoldDB" id="A0A4S2MNT1"/>
<organism evidence="10 11">
    <name type="scientific">Ascodesmis nigricans</name>
    <dbReference type="NCBI Taxonomy" id="341454"/>
    <lineage>
        <taxon>Eukaryota</taxon>
        <taxon>Fungi</taxon>
        <taxon>Dikarya</taxon>
        <taxon>Ascomycota</taxon>
        <taxon>Pezizomycotina</taxon>
        <taxon>Pezizomycetes</taxon>
        <taxon>Pezizales</taxon>
        <taxon>Ascodesmidaceae</taxon>
        <taxon>Ascodesmis</taxon>
    </lineage>
</organism>
<evidence type="ECO:0000256" key="8">
    <source>
        <dbReference type="SAM" id="Phobius"/>
    </source>
</evidence>
<dbReference type="GO" id="GO:0007005">
    <property type="term" value="P:mitochondrion organization"/>
    <property type="evidence" value="ECO:0007669"/>
    <property type="project" value="TreeGrafter"/>
</dbReference>
<keyword evidence="8" id="KW-1133">Transmembrane helix</keyword>